<evidence type="ECO:0000313" key="1">
    <source>
        <dbReference type="EMBL" id="QHI95480.1"/>
    </source>
</evidence>
<dbReference type="InterPro" id="IPR018724">
    <property type="entry name" value="2OG-Fe_dioxygenase"/>
</dbReference>
<keyword evidence="2" id="KW-1185">Reference proteome</keyword>
<dbReference type="Pfam" id="PF10014">
    <property type="entry name" value="2OG-Fe_Oxy_2"/>
    <property type="match status" value="1"/>
</dbReference>
<evidence type="ECO:0008006" key="3">
    <source>
        <dbReference type="Google" id="ProtNLM"/>
    </source>
</evidence>
<proteinExistence type="predicted"/>
<gene>
    <name evidence="1" type="ORF">GT348_03650</name>
</gene>
<dbReference type="GO" id="GO:0051213">
    <property type="term" value="F:dioxygenase activity"/>
    <property type="evidence" value="ECO:0007669"/>
    <property type="project" value="InterPro"/>
</dbReference>
<protein>
    <recommendedName>
        <fullName evidence="3">2OG-Fe dioxygenase family protein</fullName>
    </recommendedName>
</protein>
<dbReference type="Proteomes" id="UP000463975">
    <property type="component" value="Chromosome"/>
</dbReference>
<evidence type="ECO:0000313" key="2">
    <source>
        <dbReference type="Proteomes" id="UP000463975"/>
    </source>
</evidence>
<accession>A0A6P1NG26</accession>
<name>A0A6P1NG26_9PROT</name>
<organism evidence="1 2">
    <name type="scientific">Aristophania vespae</name>
    <dbReference type="NCBI Taxonomy" id="2697033"/>
    <lineage>
        <taxon>Bacteria</taxon>
        <taxon>Pseudomonadati</taxon>
        <taxon>Pseudomonadota</taxon>
        <taxon>Alphaproteobacteria</taxon>
        <taxon>Acetobacterales</taxon>
        <taxon>Acetobacteraceae</taxon>
        <taxon>Aristophania</taxon>
    </lineage>
</organism>
<sequence>MINQNSKKLENALPCRVDAYLSMKNLGYCKLDSDDFSLSDTQKSDLDIIQKHFDTLQRDPYGEDSGRYRQHSKYVFLPCLNLLIPHCTEHASCYKQDIKFNDEVIDEARKFQPVPNDILLNNLITSFILHDFKNSPLAHYSSTVPMEVGIHFIRTKAMTGSPGVAVPNRLHKDGEPCTWIHLINREGLSGGENIITDNSKDNILCEHTLLNPLDSIGIVDDQVWHQVKPVSVSGHTNVGYRDVILIDFTPMFAKPNSPS</sequence>
<dbReference type="EMBL" id="CP047652">
    <property type="protein sequence ID" value="QHI95480.1"/>
    <property type="molecule type" value="Genomic_DNA"/>
</dbReference>
<dbReference type="AlphaFoldDB" id="A0A6P1NG26"/>
<dbReference type="RefSeq" id="WP_160618557.1">
    <property type="nucleotide sequence ID" value="NZ_CP047652.1"/>
</dbReference>
<reference evidence="1 2" key="1">
    <citation type="submission" date="2020-01" db="EMBL/GenBank/DDBJ databases">
        <title>Genome sequencing of strain KACC 21507.</title>
        <authorList>
            <person name="Heo J."/>
            <person name="Kim S.-J."/>
            <person name="Kim J.-S."/>
            <person name="Hong S.-B."/>
            <person name="Kwon S.-W."/>
        </authorList>
    </citation>
    <scope>NUCLEOTIDE SEQUENCE [LARGE SCALE GENOMIC DNA]</scope>
    <source>
        <strain evidence="1 2">KACC 21507</strain>
    </source>
</reference>
<dbReference type="KEGG" id="bomb:GT348_03650"/>
<dbReference type="Gene3D" id="2.60.120.620">
    <property type="entry name" value="q2cbj1_9rhob like domain"/>
    <property type="match status" value="1"/>
</dbReference>